<keyword evidence="5" id="KW-1185">Reference proteome</keyword>
<reference evidence="4 5" key="1">
    <citation type="submission" date="2015-01" db="EMBL/GenBank/DDBJ databases">
        <title>Evolution of Trichinella species and genotypes.</title>
        <authorList>
            <person name="Korhonen P.K."/>
            <person name="Edoardo P."/>
            <person name="Giuseppe L.R."/>
            <person name="Gasser R.B."/>
        </authorList>
    </citation>
    <scope>NUCLEOTIDE SEQUENCE [LARGE SCALE GENOMIC DNA]</scope>
    <source>
        <strain evidence="4">ISS417</strain>
    </source>
</reference>
<protein>
    <recommendedName>
        <fullName evidence="3">Neurotransmitter-gated ion-channel ligand-binding domain-containing protein</fullName>
    </recommendedName>
</protein>
<dbReference type="GO" id="GO:0005230">
    <property type="term" value="F:extracellular ligand-gated monoatomic ion channel activity"/>
    <property type="evidence" value="ECO:0007669"/>
    <property type="project" value="InterPro"/>
</dbReference>
<proteinExistence type="predicted"/>
<feature type="transmembrane region" description="Helical" evidence="1">
    <location>
        <begin position="339"/>
        <end position="357"/>
    </location>
</feature>
<dbReference type="GO" id="GO:0016020">
    <property type="term" value="C:membrane"/>
    <property type="evidence" value="ECO:0007669"/>
    <property type="project" value="InterPro"/>
</dbReference>
<dbReference type="Proteomes" id="UP000055048">
    <property type="component" value="Unassembled WGS sequence"/>
</dbReference>
<organism evidence="4 5">
    <name type="scientific">Trichinella murrelli</name>
    <dbReference type="NCBI Taxonomy" id="144512"/>
    <lineage>
        <taxon>Eukaryota</taxon>
        <taxon>Metazoa</taxon>
        <taxon>Ecdysozoa</taxon>
        <taxon>Nematoda</taxon>
        <taxon>Enoplea</taxon>
        <taxon>Dorylaimia</taxon>
        <taxon>Trichinellida</taxon>
        <taxon>Trichinellidae</taxon>
        <taxon>Trichinella</taxon>
    </lineage>
</organism>
<dbReference type="Gene3D" id="2.70.170.10">
    <property type="entry name" value="Neurotransmitter-gated ion-channel ligand-binding domain"/>
    <property type="match status" value="1"/>
</dbReference>
<gene>
    <name evidence="4" type="ORF">T05_9030</name>
</gene>
<name>A0A0V0U2B5_9BILA</name>
<evidence type="ECO:0000313" key="5">
    <source>
        <dbReference type="Proteomes" id="UP000055048"/>
    </source>
</evidence>
<dbReference type="OrthoDB" id="5975154at2759"/>
<dbReference type="Pfam" id="PF02931">
    <property type="entry name" value="Neur_chan_LBD"/>
    <property type="match status" value="1"/>
</dbReference>
<keyword evidence="1" id="KW-0472">Membrane</keyword>
<evidence type="ECO:0000256" key="2">
    <source>
        <dbReference type="SAM" id="SignalP"/>
    </source>
</evidence>
<dbReference type="EMBL" id="JYDJ01000077">
    <property type="protein sequence ID" value="KRX45394.1"/>
    <property type="molecule type" value="Genomic_DNA"/>
</dbReference>
<dbReference type="InterPro" id="IPR006202">
    <property type="entry name" value="Neur_chan_lig-bd"/>
</dbReference>
<dbReference type="AlphaFoldDB" id="A0A0V0U2B5"/>
<feature type="signal peptide" evidence="2">
    <location>
        <begin position="1"/>
        <end position="28"/>
    </location>
</feature>
<accession>A0A0V0U2B5</accession>
<evidence type="ECO:0000259" key="3">
    <source>
        <dbReference type="Pfam" id="PF02931"/>
    </source>
</evidence>
<sequence>MKQSSSSIIHLMAWTLFTVLICSTILLAHPVPAVEETPFMSNLFQAYQQVCEPLKDASTANKTSPQSYIFCLPLIVGLVTENNAWMTELYKGTLAMELPPSATSGRTAVHILSAAVEQFSISVRLSILCKDAELENVFLFSQEAHNVISDLELVVRLSWIDSRLRWDIKTWPFVTFPAKLNVHHQLWGPVFVPKERKEFFLTSTKISYNDAVVRSNGNVTTTVSIRVPRARCTNDLHQYPYDRQHCCFDIRAEPWKRLRTVVTLPTATGSASFPSSWALENVKMTPESSLENEREEYIRTCVTVVRNSAAIQAELSLPMAVSAVIFLCAQLTGKWKTQVYLKIVAIFLQLFAFQAVISNTNLSFASQTPVVYRYYNFTVGMTVFSLLKTLVLWALSRRTFDSPPPHRFIVLSDAMNYFVYGKANDKMKECGQSIIEKAKISEWHGVVLALHSVLSILIVFIYLLGVALIYS</sequence>
<evidence type="ECO:0000256" key="1">
    <source>
        <dbReference type="SAM" id="Phobius"/>
    </source>
</evidence>
<keyword evidence="1" id="KW-0812">Transmembrane</keyword>
<feature type="domain" description="Neurotransmitter-gated ion-channel ligand-binding" evidence="3">
    <location>
        <begin position="144"/>
        <end position="291"/>
    </location>
</feature>
<comment type="caution">
    <text evidence="4">The sequence shown here is derived from an EMBL/GenBank/DDBJ whole genome shotgun (WGS) entry which is preliminary data.</text>
</comment>
<feature type="transmembrane region" description="Helical" evidence="1">
    <location>
        <begin position="377"/>
        <end position="395"/>
    </location>
</feature>
<feature type="chain" id="PRO_5006869832" description="Neurotransmitter-gated ion-channel ligand-binding domain-containing protein" evidence="2">
    <location>
        <begin position="29"/>
        <end position="471"/>
    </location>
</feature>
<evidence type="ECO:0000313" key="4">
    <source>
        <dbReference type="EMBL" id="KRX45394.1"/>
    </source>
</evidence>
<dbReference type="InterPro" id="IPR036734">
    <property type="entry name" value="Neur_chan_lig-bd_sf"/>
</dbReference>
<keyword evidence="1" id="KW-1133">Transmembrane helix</keyword>
<dbReference type="SUPFAM" id="SSF63712">
    <property type="entry name" value="Nicotinic receptor ligand binding domain-like"/>
    <property type="match status" value="1"/>
</dbReference>
<feature type="transmembrane region" description="Helical" evidence="1">
    <location>
        <begin position="446"/>
        <end position="470"/>
    </location>
</feature>
<keyword evidence="2" id="KW-0732">Signal</keyword>